<dbReference type="GO" id="GO:0019171">
    <property type="term" value="F:(3R)-hydroxyacyl-[acyl-carrier-protein] dehydratase activity"/>
    <property type="evidence" value="ECO:0007669"/>
    <property type="project" value="InterPro"/>
</dbReference>
<feature type="non-terminal residue" evidence="2">
    <location>
        <position position="70"/>
    </location>
</feature>
<evidence type="ECO:0000259" key="1">
    <source>
        <dbReference type="Pfam" id="PF17951"/>
    </source>
</evidence>
<evidence type="ECO:0000313" key="3">
    <source>
        <dbReference type="Proteomes" id="UP000788993"/>
    </source>
</evidence>
<dbReference type="InterPro" id="IPR040883">
    <property type="entry name" value="FAS_meander"/>
</dbReference>
<comment type="caution">
    <text evidence="2">The sequence shown here is derived from an EMBL/GenBank/DDBJ whole genome shotgun (WGS) entry which is preliminary data.</text>
</comment>
<evidence type="ECO:0000313" key="2">
    <source>
        <dbReference type="EMBL" id="KAH3674525.1"/>
    </source>
</evidence>
<name>A0A9P8TDI1_9ASCO</name>
<accession>A0A9P8TDI1</accession>
<dbReference type="AlphaFoldDB" id="A0A9P8TDI1"/>
<gene>
    <name evidence="2" type="ORF">OGATHE_001755</name>
</gene>
<reference evidence="2" key="1">
    <citation type="journal article" date="2021" name="Open Biol.">
        <title>Shared evolutionary footprints suggest mitochondrial oxidative damage underlies multiple complex I losses in fungi.</title>
        <authorList>
            <person name="Schikora-Tamarit M.A."/>
            <person name="Marcet-Houben M."/>
            <person name="Nosek J."/>
            <person name="Gabaldon T."/>
        </authorList>
    </citation>
    <scope>NUCLEOTIDE SEQUENCE</scope>
    <source>
        <strain evidence="2">NCAIM Y.01608</strain>
    </source>
</reference>
<feature type="non-terminal residue" evidence="2">
    <location>
        <position position="1"/>
    </location>
</feature>
<organism evidence="2 3">
    <name type="scientific">Ogataea polymorpha</name>
    <dbReference type="NCBI Taxonomy" id="460523"/>
    <lineage>
        <taxon>Eukaryota</taxon>
        <taxon>Fungi</taxon>
        <taxon>Dikarya</taxon>
        <taxon>Ascomycota</taxon>
        <taxon>Saccharomycotina</taxon>
        <taxon>Pichiomycetes</taxon>
        <taxon>Pichiales</taxon>
        <taxon>Pichiaceae</taxon>
        <taxon>Ogataea</taxon>
    </lineage>
</organism>
<feature type="domain" description="Fatty acid synthase meander beta sheet" evidence="1">
    <location>
        <begin position="30"/>
        <end position="70"/>
    </location>
</feature>
<dbReference type="Proteomes" id="UP000788993">
    <property type="component" value="Unassembled WGS sequence"/>
</dbReference>
<sequence length="70" mass="7823">YFGGEEPVAVKYDFVASGDKLFSQASDSTNEDQWYKLLAGPVRSWRHAFISTSRVVQGSNFVPNPARKVL</sequence>
<dbReference type="Gene3D" id="3.30.1120.100">
    <property type="match status" value="1"/>
</dbReference>
<proteinExistence type="predicted"/>
<reference evidence="2" key="2">
    <citation type="submission" date="2021-01" db="EMBL/GenBank/DDBJ databases">
        <authorList>
            <person name="Schikora-Tamarit M.A."/>
        </authorList>
    </citation>
    <scope>NUCLEOTIDE SEQUENCE</scope>
    <source>
        <strain evidence="2">NCAIM Y.01608</strain>
    </source>
</reference>
<dbReference type="Pfam" id="PF17951">
    <property type="entry name" value="FAS_meander"/>
    <property type="match status" value="1"/>
</dbReference>
<dbReference type="EMBL" id="JAEUBD010000452">
    <property type="protein sequence ID" value="KAH3674525.1"/>
    <property type="molecule type" value="Genomic_DNA"/>
</dbReference>
<keyword evidence="3" id="KW-1185">Reference proteome</keyword>
<protein>
    <recommendedName>
        <fullName evidence="1">Fatty acid synthase meander beta sheet domain-containing protein</fullName>
    </recommendedName>
</protein>